<name>A0A4U7N9W1_9RHOB</name>
<dbReference type="Proteomes" id="UP000306575">
    <property type="component" value="Unassembled WGS sequence"/>
</dbReference>
<dbReference type="InterPro" id="IPR037185">
    <property type="entry name" value="EmrE-like"/>
</dbReference>
<gene>
    <name evidence="2" type="ORF">FAP39_04965</name>
</gene>
<sequence>MFVSFVYISKASATIVFDVWPILAIFFFVALARPLGDVALGTKPATIGKRVYFLSLVAFLGMVVIMLGDLNLYDLLNDVRGMSSLFDAKIGLVLAILSAVLMAYSVALGRNTRLFVQDKYGACESHSAQLHLALLASAATKIFGALGFLLTIPFLPNFFPAVTSMSAIAWGWVVFNGAVIVTLGSLTYREALARTDRVELAVLWYTTPVFALFWLWIAGVESLTVAVGLGALLIVSANALLHLRSDTTPAFVGVFLSLSITSVIVLMTPPVVLVQYMPNTSLVDLVALPIGLISILGGFLLERISSLHAEARLGVMHLTDYLEGRGEAVTSPAILGLVERRDLPENLQEQVRHLRLGQYPIIRPGELLVMWTLGLFSVICVTVFRVENVVGDALAVLTSSAICYIVLHLTFDARIRVDAVIRIVRRDDQSQLARSQRTLSLLIFCIMCAAVLVLSHIAHLGS</sequence>
<feature type="transmembrane region" description="Helical" evidence="1">
    <location>
        <begin position="167"/>
        <end position="188"/>
    </location>
</feature>
<keyword evidence="1" id="KW-1133">Transmembrane helix</keyword>
<dbReference type="SUPFAM" id="SSF103481">
    <property type="entry name" value="Multidrug resistance efflux transporter EmrE"/>
    <property type="match status" value="1"/>
</dbReference>
<feature type="transmembrane region" description="Helical" evidence="1">
    <location>
        <begin position="51"/>
        <end position="70"/>
    </location>
</feature>
<feature type="transmembrane region" description="Helical" evidence="1">
    <location>
        <begin position="393"/>
        <end position="417"/>
    </location>
</feature>
<dbReference type="AlphaFoldDB" id="A0A4U7N9W1"/>
<organism evidence="2 3">
    <name type="scientific">Shimia litoralis</name>
    <dbReference type="NCBI Taxonomy" id="420403"/>
    <lineage>
        <taxon>Bacteria</taxon>
        <taxon>Pseudomonadati</taxon>
        <taxon>Pseudomonadota</taxon>
        <taxon>Alphaproteobacteria</taxon>
        <taxon>Rhodobacterales</taxon>
        <taxon>Roseobacteraceae</taxon>
    </lineage>
</organism>
<evidence type="ECO:0000313" key="3">
    <source>
        <dbReference type="Proteomes" id="UP000306575"/>
    </source>
</evidence>
<evidence type="ECO:0000313" key="2">
    <source>
        <dbReference type="EMBL" id="TKZ21464.1"/>
    </source>
</evidence>
<proteinExistence type="predicted"/>
<feature type="transmembrane region" description="Helical" evidence="1">
    <location>
        <begin position="12"/>
        <end position="31"/>
    </location>
</feature>
<feature type="transmembrane region" description="Helical" evidence="1">
    <location>
        <begin position="282"/>
        <end position="301"/>
    </location>
</feature>
<feature type="transmembrane region" description="Helical" evidence="1">
    <location>
        <begin position="90"/>
        <end position="109"/>
    </location>
</feature>
<dbReference type="EMBL" id="SULI01000004">
    <property type="protein sequence ID" value="TKZ21464.1"/>
    <property type="molecule type" value="Genomic_DNA"/>
</dbReference>
<dbReference type="OrthoDB" id="9810239at2"/>
<keyword evidence="1" id="KW-0472">Membrane</keyword>
<reference evidence="2 3" key="1">
    <citation type="submission" date="2019-04" db="EMBL/GenBank/DDBJ databases">
        <title>Genome sequence of Pelagicola litoralis CL-ES2.</title>
        <authorList>
            <person name="Cao J."/>
        </authorList>
    </citation>
    <scope>NUCLEOTIDE SEQUENCE [LARGE SCALE GENOMIC DNA]</scope>
    <source>
        <strain evidence="2 3">CL-ES2</strain>
    </source>
</reference>
<feature type="transmembrane region" description="Helical" evidence="1">
    <location>
        <begin position="250"/>
        <end position="276"/>
    </location>
</feature>
<dbReference type="RefSeq" id="WP_138015292.1">
    <property type="nucleotide sequence ID" value="NZ_SULI01000004.1"/>
</dbReference>
<evidence type="ECO:0000256" key="1">
    <source>
        <dbReference type="SAM" id="Phobius"/>
    </source>
</evidence>
<keyword evidence="3" id="KW-1185">Reference proteome</keyword>
<feature type="transmembrane region" description="Helical" evidence="1">
    <location>
        <begin position="130"/>
        <end position="155"/>
    </location>
</feature>
<feature type="transmembrane region" description="Helical" evidence="1">
    <location>
        <begin position="367"/>
        <end position="387"/>
    </location>
</feature>
<evidence type="ECO:0008006" key="4">
    <source>
        <dbReference type="Google" id="ProtNLM"/>
    </source>
</evidence>
<feature type="transmembrane region" description="Helical" evidence="1">
    <location>
        <begin position="438"/>
        <end position="458"/>
    </location>
</feature>
<feature type="transmembrane region" description="Helical" evidence="1">
    <location>
        <begin position="200"/>
        <end position="217"/>
    </location>
</feature>
<comment type="caution">
    <text evidence="2">The sequence shown here is derived from an EMBL/GenBank/DDBJ whole genome shotgun (WGS) entry which is preliminary data.</text>
</comment>
<accession>A0A4U7N9W1</accession>
<protein>
    <recommendedName>
        <fullName evidence="4">EamA domain-containing protein</fullName>
    </recommendedName>
</protein>
<keyword evidence="1" id="KW-0812">Transmembrane</keyword>
<feature type="transmembrane region" description="Helical" evidence="1">
    <location>
        <begin position="223"/>
        <end position="243"/>
    </location>
</feature>